<dbReference type="SFLD" id="SFLDG00002">
    <property type="entry name" value="C1.7:_P-type_atpase_like"/>
    <property type="match status" value="1"/>
</dbReference>
<dbReference type="PRINTS" id="PR00119">
    <property type="entry name" value="CATATPASE"/>
</dbReference>
<gene>
    <name evidence="26" type="ORF">NHN17_04700</name>
</gene>
<evidence type="ECO:0000259" key="25">
    <source>
        <dbReference type="PROSITE" id="PS50846"/>
    </source>
</evidence>
<keyword evidence="9 23" id="KW-0479">Metal-binding</keyword>
<dbReference type="InterPro" id="IPR023298">
    <property type="entry name" value="ATPase_P-typ_TM_dom_sf"/>
</dbReference>
<keyword evidence="18" id="KW-0406">Ion transport</keyword>
<evidence type="ECO:0000256" key="7">
    <source>
        <dbReference type="ARBA" id="ARBA00022553"/>
    </source>
</evidence>
<evidence type="ECO:0000256" key="5">
    <source>
        <dbReference type="ARBA" id="ARBA00022448"/>
    </source>
</evidence>
<dbReference type="EC" id="7.2.2.8" evidence="3"/>
<evidence type="ECO:0000313" key="27">
    <source>
        <dbReference type="Proteomes" id="UP001524460"/>
    </source>
</evidence>
<keyword evidence="5" id="KW-0813">Transport</keyword>
<evidence type="ECO:0000256" key="24">
    <source>
        <dbReference type="SAM" id="MobiDB-lite"/>
    </source>
</evidence>
<keyword evidence="17" id="KW-0186">Copper</keyword>
<dbReference type="InterPro" id="IPR036163">
    <property type="entry name" value="HMA_dom_sf"/>
</dbReference>
<dbReference type="PROSITE" id="PS00154">
    <property type="entry name" value="ATPASE_E1_E2"/>
    <property type="match status" value="1"/>
</dbReference>
<keyword evidence="14" id="KW-0460">Magnesium</keyword>
<keyword evidence="16 23" id="KW-1133">Transmembrane helix</keyword>
<evidence type="ECO:0000256" key="21">
    <source>
        <dbReference type="ARBA" id="ARBA00033239"/>
    </source>
</evidence>
<dbReference type="Gene3D" id="3.30.70.100">
    <property type="match status" value="4"/>
</dbReference>
<proteinExistence type="inferred from homology"/>
<comment type="caution">
    <text evidence="26">The sequence shown here is derived from an EMBL/GenBank/DDBJ whole genome shotgun (WGS) entry which is preliminary data.</text>
</comment>
<evidence type="ECO:0000313" key="26">
    <source>
        <dbReference type="EMBL" id="MCQ1057371.1"/>
    </source>
</evidence>
<dbReference type="InterPro" id="IPR044492">
    <property type="entry name" value="P_typ_ATPase_HD_dom"/>
</dbReference>
<evidence type="ECO:0000256" key="11">
    <source>
        <dbReference type="ARBA" id="ARBA00022741"/>
    </source>
</evidence>
<dbReference type="PANTHER" id="PTHR43520">
    <property type="entry name" value="ATP7, ISOFORM B"/>
    <property type="match status" value="1"/>
</dbReference>
<dbReference type="PROSITE" id="PS01047">
    <property type="entry name" value="HMA_1"/>
    <property type="match status" value="1"/>
</dbReference>
<keyword evidence="19 23" id="KW-0472">Membrane</keyword>
<feature type="domain" description="HMA" evidence="25">
    <location>
        <begin position="2"/>
        <end position="63"/>
    </location>
</feature>
<evidence type="ECO:0000256" key="18">
    <source>
        <dbReference type="ARBA" id="ARBA00023065"/>
    </source>
</evidence>
<keyword evidence="27" id="KW-1185">Reference proteome</keyword>
<organism evidence="26 27">
    <name type="scientific">Photobacterium pectinilyticum</name>
    <dbReference type="NCBI Taxonomy" id="2906793"/>
    <lineage>
        <taxon>Bacteria</taxon>
        <taxon>Pseudomonadati</taxon>
        <taxon>Pseudomonadota</taxon>
        <taxon>Gammaproteobacteria</taxon>
        <taxon>Vibrionales</taxon>
        <taxon>Vibrionaceae</taxon>
        <taxon>Photobacterium</taxon>
    </lineage>
</organism>
<feature type="transmembrane region" description="Helical" evidence="23">
    <location>
        <begin position="949"/>
        <end position="967"/>
    </location>
</feature>
<evidence type="ECO:0000256" key="19">
    <source>
        <dbReference type="ARBA" id="ARBA00023136"/>
    </source>
</evidence>
<dbReference type="Pfam" id="PF00122">
    <property type="entry name" value="E1-E2_ATPase"/>
    <property type="match status" value="1"/>
</dbReference>
<evidence type="ECO:0000256" key="22">
    <source>
        <dbReference type="ARBA" id="ARBA00049289"/>
    </source>
</evidence>
<feature type="transmembrane region" description="Helical" evidence="23">
    <location>
        <begin position="924"/>
        <end position="943"/>
    </location>
</feature>
<dbReference type="EMBL" id="JANEYT010000007">
    <property type="protein sequence ID" value="MCQ1057371.1"/>
    <property type="molecule type" value="Genomic_DNA"/>
</dbReference>
<dbReference type="SFLD" id="SFLDF00027">
    <property type="entry name" value="p-type_atpase"/>
    <property type="match status" value="1"/>
</dbReference>
<evidence type="ECO:0000256" key="14">
    <source>
        <dbReference type="ARBA" id="ARBA00022842"/>
    </source>
</evidence>
<dbReference type="SUPFAM" id="SSF55008">
    <property type="entry name" value="HMA, heavy metal-associated domain"/>
    <property type="match status" value="4"/>
</dbReference>
<evidence type="ECO:0000256" key="13">
    <source>
        <dbReference type="ARBA" id="ARBA00022840"/>
    </source>
</evidence>
<evidence type="ECO:0000256" key="23">
    <source>
        <dbReference type="RuleBase" id="RU362081"/>
    </source>
</evidence>
<sequence length="994" mass="105214">MVDLTLSLSKVRCMNCANKIKAALTEIPGIESVDVNTERANLRGDFAPQAAVDAITQLGYEAGYHYQLPLAGLSCGKCVRKVKDALDSHPEIFSADVSKTELSATGCLPEPKLIALIESLGFSVPFYETKQSELTSRTYELSLSGLSCGKCVAKVETLLKEHADIESFSVTKTHASIQTSRGQAEVISLIEAAGFSASPASESVANKISVNPEAVLNDIPTSNPQQTSQSQNDNATTNDEVTSQQFILSGMTCASCVSSVEKAILSVSGVSSTSVNLAERTALVSGSASSNLIIQAIEDAGYQAELSEDELTRRQRQQAQNEQVYRQHIKNAYIALTVGGPLMAWGVFGGSMMITSRADQLGWGSIGLITLLLLATVGRHFFVNAWKAFKYHRASMDTLVALGTGAAWLYSMLVVLVPDLLPMQARHVYFEASAMILGLITLGHALEAHARSRTSKALEQLMDLQPQTAIIMDNGKEREVPLADVRTGMVLRLHPGAKVPVDGTILDGQSYIDESMLTGEPIPANKKAGEPLHAGTINQHGSLLFTAEKIGRDTMLARIIELVRQAQSSKPALARLADSISAIFVPAVMIIAIITAMIWYYFGPEPSSVYMLVTATTVLIIACPCALGLATPMSVTVGVGRAAEYGVLIRNAEALQIASDINTVVLDKTGTLTEGKPALVDSNCYNGFNKGQLLTLAASLEQGSEHPLATAIVNAAKAEALSLEPQQHFLALPGFGISGEVSGHSVLLGNQKLMAQHQIDLVLANSAAESTSEQGATPIYVAVDGQLAGLLAVSDPIRHDSVAAIKRMKKMGLEVIMLTGDIPTTANAIARQAGIDHVIAGVLPDGKASEVAKIQQQGKRIAMVGDGINDAPALAQADIGIAMGSGSDVAIESAQLTLVRHSLHGVPDALQLSKATLRNMKQNLFGAFVYNTLGIPIAAGILFPFTGALLSPVVAGAAMALSSITVVSNANRLRLFKPDGEDRPGTRLQPKMES</sequence>
<dbReference type="CDD" id="cd02094">
    <property type="entry name" value="P-type_ATPase_Cu-like"/>
    <property type="match status" value="1"/>
</dbReference>
<dbReference type="Proteomes" id="UP001524460">
    <property type="component" value="Unassembled WGS sequence"/>
</dbReference>
<keyword evidence="12" id="KW-0187">Copper transport</keyword>
<dbReference type="SUPFAM" id="SSF56784">
    <property type="entry name" value="HAD-like"/>
    <property type="match status" value="1"/>
</dbReference>
<dbReference type="Gene3D" id="2.70.150.10">
    <property type="entry name" value="Calcium-transporting ATPase, cytoplasmic transduction domain A"/>
    <property type="match status" value="1"/>
</dbReference>
<dbReference type="NCBIfam" id="TIGR01494">
    <property type="entry name" value="ATPase_P-type"/>
    <property type="match status" value="1"/>
</dbReference>
<evidence type="ECO:0000256" key="12">
    <source>
        <dbReference type="ARBA" id="ARBA00022796"/>
    </source>
</evidence>
<dbReference type="InterPro" id="IPR017969">
    <property type="entry name" value="Heavy-metal-associated_CS"/>
</dbReference>
<feature type="transmembrane region" description="Helical" evidence="23">
    <location>
        <begin position="333"/>
        <end position="355"/>
    </location>
</feature>
<feature type="transmembrane region" description="Helical" evidence="23">
    <location>
        <begin position="608"/>
        <end position="631"/>
    </location>
</feature>
<dbReference type="NCBIfam" id="TIGR01511">
    <property type="entry name" value="ATPase-IB1_Cu"/>
    <property type="match status" value="1"/>
</dbReference>
<dbReference type="InterPro" id="IPR008250">
    <property type="entry name" value="ATPase_P-typ_transduc_dom_A_sf"/>
</dbReference>
<comment type="subcellular location">
    <subcellularLocation>
        <location evidence="1">Cell membrane</location>
        <topology evidence="1">Multi-pass membrane protein</topology>
    </subcellularLocation>
</comment>
<dbReference type="RefSeq" id="WP_255040976.1">
    <property type="nucleotide sequence ID" value="NZ_JANEYT010000007.1"/>
</dbReference>
<accession>A0ABT1N0R8</accession>
<dbReference type="SUPFAM" id="SSF81665">
    <property type="entry name" value="Calcium ATPase, transmembrane domain M"/>
    <property type="match status" value="1"/>
</dbReference>
<protein>
    <recommendedName>
        <fullName evidence="4">Copper-exporting P-type ATPase</fullName>
        <ecNumber evidence="3">7.2.2.8</ecNumber>
    </recommendedName>
    <alternativeName>
        <fullName evidence="20">Copper-exporting P-type ATPase A</fullName>
    </alternativeName>
    <alternativeName>
        <fullName evidence="21">Cu(+)-exporting ATPase</fullName>
    </alternativeName>
</protein>
<dbReference type="Gene3D" id="3.40.50.1000">
    <property type="entry name" value="HAD superfamily/HAD-like"/>
    <property type="match status" value="1"/>
</dbReference>
<dbReference type="NCBIfam" id="TIGR01525">
    <property type="entry name" value="ATPase-IB_hvy"/>
    <property type="match status" value="1"/>
</dbReference>
<dbReference type="InterPro" id="IPR027256">
    <property type="entry name" value="P-typ_ATPase_IB"/>
</dbReference>
<dbReference type="PROSITE" id="PS01229">
    <property type="entry name" value="COF_2"/>
    <property type="match status" value="1"/>
</dbReference>
<dbReference type="InterPro" id="IPR006121">
    <property type="entry name" value="HMA_dom"/>
</dbReference>
<evidence type="ECO:0000256" key="9">
    <source>
        <dbReference type="ARBA" id="ARBA00022723"/>
    </source>
</evidence>
<keyword evidence="13 23" id="KW-0067">ATP-binding</keyword>
<dbReference type="InterPro" id="IPR001757">
    <property type="entry name" value="P_typ_ATPase"/>
</dbReference>
<evidence type="ECO:0000256" key="2">
    <source>
        <dbReference type="ARBA" id="ARBA00006024"/>
    </source>
</evidence>
<dbReference type="PROSITE" id="PS50846">
    <property type="entry name" value="HMA_2"/>
    <property type="match status" value="2"/>
</dbReference>
<evidence type="ECO:0000256" key="20">
    <source>
        <dbReference type="ARBA" id="ARBA00029719"/>
    </source>
</evidence>
<dbReference type="Pfam" id="PF00403">
    <property type="entry name" value="HMA"/>
    <property type="match status" value="2"/>
</dbReference>
<dbReference type="InterPro" id="IPR059000">
    <property type="entry name" value="ATPase_P-type_domA"/>
</dbReference>
<keyword evidence="15" id="KW-1278">Translocase</keyword>
<feature type="transmembrane region" description="Helical" evidence="23">
    <location>
        <begin position="361"/>
        <end position="382"/>
    </location>
</feature>
<dbReference type="NCBIfam" id="TIGR00003">
    <property type="entry name" value="copper ion binding protein"/>
    <property type="match status" value="1"/>
</dbReference>
<keyword evidence="11 23" id="KW-0547">Nucleotide-binding</keyword>
<comment type="similarity">
    <text evidence="2 23">Belongs to the cation transport ATPase (P-type) (TC 3.A.3) family. Type IB subfamily.</text>
</comment>
<dbReference type="Gene3D" id="3.40.1110.10">
    <property type="entry name" value="Calcium-transporting ATPase, cytoplasmic domain N"/>
    <property type="match status" value="1"/>
</dbReference>
<keyword evidence="7" id="KW-0597">Phosphoprotein</keyword>
<evidence type="ECO:0000256" key="6">
    <source>
        <dbReference type="ARBA" id="ARBA00022475"/>
    </source>
</evidence>
<feature type="compositionally biased region" description="Low complexity" evidence="24">
    <location>
        <begin position="220"/>
        <end position="232"/>
    </location>
</feature>
<comment type="catalytic activity">
    <reaction evidence="22">
        <text>Cu(+)(in) + ATP + H2O = Cu(+)(out) + ADP + phosphate + H(+)</text>
        <dbReference type="Rhea" id="RHEA:25792"/>
        <dbReference type="ChEBI" id="CHEBI:15377"/>
        <dbReference type="ChEBI" id="CHEBI:15378"/>
        <dbReference type="ChEBI" id="CHEBI:30616"/>
        <dbReference type="ChEBI" id="CHEBI:43474"/>
        <dbReference type="ChEBI" id="CHEBI:49552"/>
        <dbReference type="ChEBI" id="CHEBI:456216"/>
        <dbReference type="EC" id="7.2.2.8"/>
    </reaction>
</comment>
<dbReference type="InterPro" id="IPR023214">
    <property type="entry name" value="HAD_sf"/>
</dbReference>
<evidence type="ECO:0000256" key="8">
    <source>
        <dbReference type="ARBA" id="ARBA00022692"/>
    </source>
</evidence>
<evidence type="ECO:0000256" key="3">
    <source>
        <dbReference type="ARBA" id="ARBA00012517"/>
    </source>
</evidence>
<dbReference type="InterPro" id="IPR006122">
    <property type="entry name" value="HMA_Cu_ion-bd"/>
</dbReference>
<evidence type="ECO:0000256" key="1">
    <source>
        <dbReference type="ARBA" id="ARBA00004651"/>
    </source>
</evidence>
<evidence type="ECO:0000256" key="4">
    <source>
        <dbReference type="ARBA" id="ARBA00015102"/>
    </source>
</evidence>
<reference evidence="26 27" key="1">
    <citation type="submission" date="2022-07" db="EMBL/GenBank/DDBJ databases">
        <title>Photobacterium pectinilyticum sp. nov., a marine bacterium isolated from surface seawater of Qingdao offshore.</title>
        <authorList>
            <person name="Wang X."/>
        </authorList>
    </citation>
    <scope>NUCLEOTIDE SEQUENCE [LARGE SCALE GENOMIC DNA]</scope>
    <source>
        <strain evidence="26 27">ZSDE20</strain>
    </source>
</reference>
<feature type="domain" description="HMA" evidence="25">
    <location>
        <begin position="242"/>
        <end position="305"/>
    </location>
</feature>
<evidence type="ECO:0000256" key="15">
    <source>
        <dbReference type="ARBA" id="ARBA00022967"/>
    </source>
</evidence>
<dbReference type="InterPro" id="IPR018303">
    <property type="entry name" value="ATPase_P-typ_P_site"/>
</dbReference>
<evidence type="ECO:0000256" key="10">
    <source>
        <dbReference type="ARBA" id="ARBA00022737"/>
    </source>
</evidence>
<dbReference type="CDD" id="cd00371">
    <property type="entry name" value="HMA"/>
    <property type="match status" value="4"/>
</dbReference>
<feature type="region of interest" description="Disordered" evidence="24">
    <location>
        <begin position="216"/>
        <end position="239"/>
    </location>
</feature>
<dbReference type="SFLD" id="SFLDS00003">
    <property type="entry name" value="Haloacid_Dehalogenase"/>
    <property type="match status" value="1"/>
</dbReference>
<name>A0ABT1N0R8_9GAMM</name>
<feature type="transmembrane region" description="Helical" evidence="23">
    <location>
        <begin position="394"/>
        <end position="416"/>
    </location>
</feature>
<evidence type="ECO:0000256" key="17">
    <source>
        <dbReference type="ARBA" id="ARBA00023008"/>
    </source>
</evidence>
<keyword evidence="8 23" id="KW-0812">Transmembrane</keyword>
<keyword evidence="10" id="KW-0677">Repeat</keyword>
<dbReference type="InterPro" id="IPR023299">
    <property type="entry name" value="ATPase_P-typ_cyto_dom_N"/>
</dbReference>
<dbReference type="Pfam" id="PF00702">
    <property type="entry name" value="Hydrolase"/>
    <property type="match status" value="1"/>
</dbReference>
<dbReference type="SUPFAM" id="SSF81653">
    <property type="entry name" value="Calcium ATPase, transduction domain A"/>
    <property type="match status" value="1"/>
</dbReference>
<keyword evidence="6 23" id="KW-1003">Cell membrane</keyword>
<feature type="transmembrane region" description="Helical" evidence="23">
    <location>
        <begin position="580"/>
        <end position="602"/>
    </location>
</feature>
<dbReference type="PANTHER" id="PTHR43520:SF6">
    <property type="entry name" value="COPPER-EXPORTING P-TYPE ATPASE"/>
    <property type="match status" value="1"/>
</dbReference>
<dbReference type="InterPro" id="IPR036412">
    <property type="entry name" value="HAD-like_sf"/>
</dbReference>
<evidence type="ECO:0000256" key="16">
    <source>
        <dbReference type="ARBA" id="ARBA00022989"/>
    </source>
</evidence>